<name>A0A6A6LET0_HEVBR</name>
<dbReference type="Proteomes" id="UP000467840">
    <property type="component" value="Chromosome 1"/>
</dbReference>
<reference evidence="2 3" key="1">
    <citation type="journal article" date="2020" name="Mol. Plant">
        <title>The Chromosome-Based Rubber Tree Genome Provides New Insights into Spurge Genome Evolution and Rubber Biosynthesis.</title>
        <authorList>
            <person name="Liu J."/>
            <person name="Shi C."/>
            <person name="Shi C.C."/>
            <person name="Li W."/>
            <person name="Zhang Q.J."/>
            <person name="Zhang Y."/>
            <person name="Li K."/>
            <person name="Lu H.F."/>
            <person name="Shi C."/>
            <person name="Zhu S.T."/>
            <person name="Xiao Z.Y."/>
            <person name="Nan H."/>
            <person name="Yue Y."/>
            <person name="Zhu X.G."/>
            <person name="Wu Y."/>
            <person name="Hong X.N."/>
            <person name="Fan G.Y."/>
            <person name="Tong Y."/>
            <person name="Zhang D."/>
            <person name="Mao C.L."/>
            <person name="Liu Y.L."/>
            <person name="Hao S.J."/>
            <person name="Liu W.Q."/>
            <person name="Lv M.Q."/>
            <person name="Zhang H.B."/>
            <person name="Liu Y."/>
            <person name="Hu-Tang G.R."/>
            <person name="Wang J.P."/>
            <person name="Wang J.H."/>
            <person name="Sun Y.H."/>
            <person name="Ni S.B."/>
            <person name="Chen W.B."/>
            <person name="Zhang X.C."/>
            <person name="Jiao Y.N."/>
            <person name="Eichler E.E."/>
            <person name="Li G.H."/>
            <person name="Liu X."/>
            <person name="Gao L.Z."/>
        </authorList>
    </citation>
    <scope>NUCLEOTIDE SEQUENCE [LARGE SCALE GENOMIC DNA]</scope>
    <source>
        <strain evidence="3">cv. GT1</strain>
        <tissue evidence="2">Leaf</tissue>
    </source>
</reference>
<feature type="coiled-coil region" evidence="1">
    <location>
        <begin position="50"/>
        <end position="77"/>
    </location>
</feature>
<evidence type="ECO:0000313" key="2">
    <source>
        <dbReference type="EMBL" id="KAF2299514.1"/>
    </source>
</evidence>
<accession>A0A6A6LET0</accession>
<organism evidence="2 3">
    <name type="scientific">Hevea brasiliensis</name>
    <name type="common">Para rubber tree</name>
    <name type="synonym">Siphonia brasiliensis</name>
    <dbReference type="NCBI Taxonomy" id="3981"/>
    <lineage>
        <taxon>Eukaryota</taxon>
        <taxon>Viridiplantae</taxon>
        <taxon>Streptophyta</taxon>
        <taxon>Embryophyta</taxon>
        <taxon>Tracheophyta</taxon>
        <taxon>Spermatophyta</taxon>
        <taxon>Magnoliopsida</taxon>
        <taxon>eudicotyledons</taxon>
        <taxon>Gunneridae</taxon>
        <taxon>Pentapetalae</taxon>
        <taxon>rosids</taxon>
        <taxon>fabids</taxon>
        <taxon>Malpighiales</taxon>
        <taxon>Euphorbiaceae</taxon>
        <taxon>Crotonoideae</taxon>
        <taxon>Micrandreae</taxon>
        <taxon>Hevea</taxon>
    </lineage>
</organism>
<keyword evidence="3" id="KW-1185">Reference proteome</keyword>
<evidence type="ECO:0000256" key="1">
    <source>
        <dbReference type="SAM" id="Coils"/>
    </source>
</evidence>
<evidence type="ECO:0000313" key="3">
    <source>
        <dbReference type="Proteomes" id="UP000467840"/>
    </source>
</evidence>
<protein>
    <submittedName>
        <fullName evidence="2">Uncharacterized protein</fullName>
    </submittedName>
</protein>
<gene>
    <name evidence="2" type="ORF">GH714_032322</name>
</gene>
<comment type="caution">
    <text evidence="2">The sequence shown here is derived from an EMBL/GenBank/DDBJ whole genome shotgun (WGS) entry which is preliminary data.</text>
</comment>
<dbReference type="EMBL" id="JAAGAX010000011">
    <property type="protein sequence ID" value="KAF2299514.1"/>
    <property type="molecule type" value="Genomic_DNA"/>
</dbReference>
<sequence length="166" mass="18596">MTNLADHVDVLERRVDDVLERRVDDVFALIDNCPTYEASTKELEVAHLSLEQQNKYIEVLEDKVEQLMAVVAKLIRGEDELIELEDIQNSLPTNITRLGDMESRVLTLEAERSRGYGEQSAHIRGRGLSGGGLCRKLESPHIAHDSLVGNVNDMEDVTETVKTLQG</sequence>
<proteinExistence type="predicted"/>
<keyword evidence="1" id="KW-0175">Coiled coil</keyword>
<dbReference type="AlphaFoldDB" id="A0A6A6LET0"/>